<evidence type="ECO:0000313" key="2">
    <source>
        <dbReference type="EMBL" id="TGZ60478.1"/>
    </source>
</evidence>
<dbReference type="EMBL" id="SJOL01008365">
    <property type="protein sequence ID" value="TGZ60478.1"/>
    <property type="molecule type" value="Genomic_DNA"/>
</dbReference>
<comment type="caution">
    <text evidence="2">The sequence shown here is derived from an EMBL/GenBank/DDBJ whole genome shotgun (WGS) entry which is preliminary data.</text>
</comment>
<feature type="compositionally biased region" description="Basic and acidic residues" evidence="1">
    <location>
        <begin position="95"/>
        <end position="105"/>
    </location>
</feature>
<dbReference type="AlphaFoldDB" id="A0A4S2LIT0"/>
<gene>
    <name evidence="2" type="ORF">CRM22_008513</name>
</gene>
<keyword evidence="3" id="KW-1185">Reference proteome</keyword>
<evidence type="ECO:0000256" key="1">
    <source>
        <dbReference type="SAM" id="MobiDB-lite"/>
    </source>
</evidence>
<accession>A0A4S2LIT0</accession>
<proteinExistence type="predicted"/>
<feature type="region of interest" description="Disordered" evidence="1">
    <location>
        <begin position="95"/>
        <end position="135"/>
    </location>
</feature>
<organism evidence="2 3">
    <name type="scientific">Opisthorchis felineus</name>
    <dbReference type="NCBI Taxonomy" id="147828"/>
    <lineage>
        <taxon>Eukaryota</taxon>
        <taxon>Metazoa</taxon>
        <taxon>Spiralia</taxon>
        <taxon>Lophotrochozoa</taxon>
        <taxon>Platyhelminthes</taxon>
        <taxon>Trematoda</taxon>
        <taxon>Digenea</taxon>
        <taxon>Opisthorchiida</taxon>
        <taxon>Opisthorchiata</taxon>
        <taxon>Opisthorchiidae</taxon>
        <taxon>Opisthorchis</taxon>
    </lineage>
</organism>
<protein>
    <submittedName>
        <fullName evidence="2">Uncharacterized protein</fullName>
    </submittedName>
</protein>
<sequence length="135" mass="15845">MRACNAKTLDQMSNRYTPGWVNIRIFQSIRRNQVIFILIRRHANSCALYITEVVNVKQLIPIPYHHVQVMCVRYGLVNHYCSHFFFNHVPDRLEQPVDPKKEPSEKQTNNLNSSSENGFDRGQLAMLDERPPTYK</sequence>
<name>A0A4S2LIT0_OPIFE</name>
<reference evidence="2 3" key="1">
    <citation type="journal article" date="2019" name="BMC Genomics">
        <title>New insights from Opisthorchis felineus genome: update on genomics of the epidemiologically important liver flukes.</title>
        <authorList>
            <person name="Ershov N.I."/>
            <person name="Mordvinov V.A."/>
            <person name="Prokhortchouk E.B."/>
            <person name="Pakharukova M.Y."/>
            <person name="Gunbin K.V."/>
            <person name="Ustyantsev K."/>
            <person name="Genaev M.A."/>
            <person name="Blinov A.G."/>
            <person name="Mazur A."/>
            <person name="Boulygina E."/>
            <person name="Tsygankova S."/>
            <person name="Khrameeva E."/>
            <person name="Chekanov N."/>
            <person name="Fan G."/>
            <person name="Xiao A."/>
            <person name="Zhang H."/>
            <person name="Xu X."/>
            <person name="Yang H."/>
            <person name="Solovyev V."/>
            <person name="Lee S.M."/>
            <person name="Liu X."/>
            <person name="Afonnikov D.A."/>
            <person name="Skryabin K.G."/>
        </authorList>
    </citation>
    <scope>NUCLEOTIDE SEQUENCE [LARGE SCALE GENOMIC DNA]</scope>
    <source>
        <strain evidence="2">AK-0245</strain>
        <tissue evidence="2">Whole organism</tissue>
    </source>
</reference>
<dbReference type="Proteomes" id="UP000308267">
    <property type="component" value="Unassembled WGS sequence"/>
</dbReference>
<feature type="compositionally biased region" description="Polar residues" evidence="1">
    <location>
        <begin position="106"/>
        <end position="117"/>
    </location>
</feature>
<evidence type="ECO:0000313" key="3">
    <source>
        <dbReference type="Proteomes" id="UP000308267"/>
    </source>
</evidence>